<dbReference type="PANTHER" id="PTHR31080">
    <property type="entry name" value="PECTINESTERASE INHIBITOR-LIKE"/>
    <property type="match status" value="1"/>
</dbReference>
<dbReference type="Proteomes" id="UP001632038">
    <property type="component" value="Unassembled WGS sequence"/>
</dbReference>
<evidence type="ECO:0000313" key="4">
    <source>
        <dbReference type="EMBL" id="KAL3647453.1"/>
    </source>
</evidence>
<dbReference type="AlphaFoldDB" id="A0ABD3DYY1"/>
<evidence type="ECO:0000256" key="1">
    <source>
        <dbReference type="ARBA" id="ARBA00022729"/>
    </source>
</evidence>
<dbReference type="NCBIfam" id="TIGR01614">
    <property type="entry name" value="PME_inhib"/>
    <property type="match status" value="1"/>
</dbReference>
<feature type="signal peptide" evidence="2">
    <location>
        <begin position="1"/>
        <end position="25"/>
    </location>
</feature>
<feature type="chain" id="PRO_5044841610" description="Pectinesterase inhibitor domain-containing protein" evidence="2">
    <location>
        <begin position="26"/>
        <end position="108"/>
    </location>
</feature>
<dbReference type="InterPro" id="IPR035513">
    <property type="entry name" value="Invertase/methylesterase_inhib"/>
</dbReference>
<organism evidence="4 5">
    <name type="scientific">Castilleja foliolosa</name>
    <dbReference type="NCBI Taxonomy" id="1961234"/>
    <lineage>
        <taxon>Eukaryota</taxon>
        <taxon>Viridiplantae</taxon>
        <taxon>Streptophyta</taxon>
        <taxon>Embryophyta</taxon>
        <taxon>Tracheophyta</taxon>
        <taxon>Spermatophyta</taxon>
        <taxon>Magnoliopsida</taxon>
        <taxon>eudicotyledons</taxon>
        <taxon>Gunneridae</taxon>
        <taxon>Pentapetalae</taxon>
        <taxon>asterids</taxon>
        <taxon>lamiids</taxon>
        <taxon>Lamiales</taxon>
        <taxon>Orobanchaceae</taxon>
        <taxon>Pedicularideae</taxon>
        <taxon>Castillejinae</taxon>
        <taxon>Castilleja</taxon>
    </lineage>
</organism>
<dbReference type="EMBL" id="JAVIJP010000009">
    <property type="protein sequence ID" value="KAL3647453.1"/>
    <property type="molecule type" value="Genomic_DNA"/>
</dbReference>
<evidence type="ECO:0000313" key="5">
    <source>
        <dbReference type="Proteomes" id="UP001632038"/>
    </source>
</evidence>
<dbReference type="InterPro" id="IPR006501">
    <property type="entry name" value="Pectinesterase_inhib_dom"/>
</dbReference>
<reference evidence="5" key="1">
    <citation type="journal article" date="2024" name="IScience">
        <title>Strigolactones Initiate the Formation of Haustorium-like Structures in Castilleja.</title>
        <authorList>
            <person name="Buerger M."/>
            <person name="Peterson D."/>
            <person name="Chory J."/>
        </authorList>
    </citation>
    <scope>NUCLEOTIDE SEQUENCE [LARGE SCALE GENOMIC DNA]</scope>
</reference>
<dbReference type="PANTHER" id="PTHR31080:SF117">
    <property type="entry name" value="PLANT INVERTASE_PECTIN METHYLESTERASE INHIBITOR SUPERFAMILY PROTEIN"/>
    <property type="match status" value="1"/>
</dbReference>
<gene>
    <name evidence="4" type="ORF">CASFOL_008421</name>
</gene>
<dbReference type="SUPFAM" id="SSF101148">
    <property type="entry name" value="Plant invertase/pectin methylesterase inhibitor"/>
    <property type="match status" value="1"/>
</dbReference>
<accession>A0ABD3DYY1</accession>
<proteinExistence type="predicted"/>
<keyword evidence="1 2" id="KW-0732">Signal</keyword>
<feature type="domain" description="Pectinesterase inhibitor" evidence="3">
    <location>
        <begin position="33"/>
        <end position="92"/>
    </location>
</feature>
<dbReference type="Pfam" id="PF04043">
    <property type="entry name" value="PMEI"/>
    <property type="match status" value="1"/>
</dbReference>
<evidence type="ECO:0000259" key="3">
    <source>
        <dbReference type="Pfam" id="PF04043"/>
    </source>
</evidence>
<protein>
    <recommendedName>
        <fullName evidence="3">Pectinesterase inhibitor domain-containing protein</fullName>
    </recommendedName>
</protein>
<sequence length="108" mass="11336">MENQTIATTTLIVLTLVIYSGGAAAAGDTNTQFIRTSCSATAYPTLCYSSLSSHATAIQQNPKILAHTALIVTLNTARSTSADMVRISRRAGLSALETGAMRDLLGFI</sequence>
<comment type="caution">
    <text evidence="4">The sequence shown here is derived from an EMBL/GenBank/DDBJ whole genome shotgun (WGS) entry which is preliminary data.</text>
</comment>
<dbReference type="InterPro" id="IPR051955">
    <property type="entry name" value="PME_Inhibitor"/>
</dbReference>
<dbReference type="Gene3D" id="1.20.140.40">
    <property type="entry name" value="Invertase/pectin methylesterase inhibitor family protein"/>
    <property type="match status" value="1"/>
</dbReference>
<keyword evidence="5" id="KW-1185">Reference proteome</keyword>
<evidence type="ECO:0000256" key="2">
    <source>
        <dbReference type="SAM" id="SignalP"/>
    </source>
</evidence>
<name>A0ABD3DYY1_9LAMI</name>